<proteinExistence type="predicted"/>
<gene>
    <name evidence="2" type="ORF">SAMN04489712_14114</name>
</gene>
<accession>A0A1H6E9T6</accession>
<dbReference type="InterPro" id="IPR000836">
    <property type="entry name" value="PRTase_dom"/>
</dbReference>
<reference evidence="3" key="1">
    <citation type="submission" date="2016-10" db="EMBL/GenBank/DDBJ databases">
        <authorList>
            <person name="Varghese N."/>
            <person name="Submissions S."/>
        </authorList>
    </citation>
    <scope>NUCLEOTIDE SEQUENCE [LARGE SCALE GENOMIC DNA]</scope>
    <source>
        <strain evidence="3">DSM 43163</strain>
    </source>
</reference>
<keyword evidence="3" id="KW-1185">Reference proteome</keyword>
<dbReference type="Proteomes" id="UP000236723">
    <property type="component" value="Unassembled WGS sequence"/>
</dbReference>
<dbReference type="Pfam" id="PF00156">
    <property type="entry name" value="Pribosyltran"/>
    <property type="match status" value="1"/>
</dbReference>
<organism evidence="2 3">
    <name type="scientific">Thermomonospora echinospora</name>
    <dbReference type="NCBI Taxonomy" id="1992"/>
    <lineage>
        <taxon>Bacteria</taxon>
        <taxon>Bacillati</taxon>
        <taxon>Actinomycetota</taxon>
        <taxon>Actinomycetes</taxon>
        <taxon>Streptosporangiales</taxon>
        <taxon>Thermomonosporaceae</taxon>
        <taxon>Thermomonospora</taxon>
    </lineage>
</organism>
<dbReference type="SUPFAM" id="SSF53271">
    <property type="entry name" value="PRTase-like"/>
    <property type="match status" value="1"/>
</dbReference>
<name>A0A1H6E9T6_9ACTN</name>
<dbReference type="EMBL" id="FNVO01000041">
    <property type="protein sequence ID" value="SEG93869.1"/>
    <property type="molecule type" value="Genomic_DNA"/>
</dbReference>
<sequence length="185" mass="19628">MTGDSQRIFQRRHLWRLTRAAYQAGVELLTQAASDRLGEIAAVVGIAQGGRAPAYAISARAQIPTVIVSARHNLSDDTYAQATGHVQCNLAPLRQFADRPGPFLVVDDICGTGATLAAVTDALTHIAVPGAVVCTATLCRNAGAPAGVPDLYVWDVADWVVFPWERLRGAGRMTPLPTPTKAQTS</sequence>
<evidence type="ECO:0000313" key="3">
    <source>
        <dbReference type="Proteomes" id="UP000236723"/>
    </source>
</evidence>
<protein>
    <recommendedName>
        <fullName evidence="1">Phosphoribosyltransferase domain-containing protein</fullName>
    </recommendedName>
</protein>
<dbReference type="AlphaFoldDB" id="A0A1H6E9T6"/>
<dbReference type="OrthoDB" id="307631at2"/>
<evidence type="ECO:0000313" key="2">
    <source>
        <dbReference type="EMBL" id="SEG93869.1"/>
    </source>
</evidence>
<dbReference type="Gene3D" id="3.40.50.2020">
    <property type="match status" value="1"/>
</dbReference>
<dbReference type="InterPro" id="IPR029057">
    <property type="entry name" value="PRTase-like"/>
</dbReference>
<feature type="domain" description="Phosphoribosyltransferase" evidence="1">
    <location>
        <begin position="27"/>
        <end position="164"/>
    </location>
</feature>
<dbReference type="RefSeq" id="WP_103944718.1">
    <property type="nucleotide sequence ID" value="NZ_FNVO01000041.1"/>
</dbReference>
<dbReference type="CDD" id="cd06223">
    <property type="entry name" value="PRTases_typeI"/>
    <property type="match status" value="1"/>
</dbReference>
<evidence type="ECO:0000259" key="1">
    <source>
        <dbReference type="Pfam" id="PF00156"/>
    </source>
</evidence>